<dbReference type="EMBL" id="CP051141">
    <property type="protein sequence ID" value="QIW99133.1"/>
    <property type="molecule type" value="Genomic_DNA"/>
</dbReference>
<reference evidence="2 3" key="1">
    <citation type="journal article" date="2016" name="Sci. Rep.">
        <title>Peltaster fructicola genome reveals evolution from an invasive phytopathogen to an ectophytic parasite.</title>
        <authorList>
            <person name="Xu C."/>
            <person name="Chen H."/>
            <person name="Gleason M.L."/>
            <person name="Xu J.R."/>
            <person name="Liu H."/>
            <person name="Zhang R."/>
            <person name="Sun G."/>
        </authorList>
    </citation>
    <scope>NUCLEOTIDE SEQUENCE [LARGE SCALE GENOMIC DNA]</scope>
    <source>
        <strain evidence="2 3">LNHT1506</strain>
    </source>
</reference>
<feature type="compositionally biased region" description="Basic and acidic residues" evidence="1">
    <location>
        <begin position="317"/>
        <end position="329"/>
    </location>
</feature>
<evidence type="ECO:0000256" key="1">
    <source>
        <dbReference type="SAM" id="MobiDB-lite"/>
    </source>
</evidence>
<organism evidence="2 3">
    <name type="scientific">Peltaster fructicola</name>
    <dbReference type="NCBI Taxonomy" id="286661"/>
    <lineage>
        <taxon>Eukaryota</taxon>
        <taxon>Fungi</taxon>
        <taxon>Dikarya</taxon>
        <taxon>Ascomycota</taxon>
        <taxon>Pezizomycotina</taxon>
        <taxon>Dothideomycetes</taxon>
        <taxon>Dothideomycetes incertae sedis</taxon>
        <taxon>Peltaster</taxon>
    </lineage>
</organism>
<feature type="compositionally biased region" description="Acidic residues" evidence="1">
    <location>
        <begin position="658"/>
        <end position="667"/>
    </location>
</feature>
<proteinExistence type="predicted"/>
<sequence>MAARPDAGGTMPQHAQHEPSIVTQVGIQTIGGLTYDSIVLGMHVLSDNSEVTLRDGRVVTITSTDGPNPLLAGKLYQTDSSPVEHFFVPDLYPNLQLLVDRQRVDNDVAYALSSGHELRTWTMNPDSGVTITEDGVKILPLPQGNRGGWTNLDTLGLDPFGAPSQPIGSGVIPQTMQQYVPASGLDAILPSIQQYGPNTFRAYPSISDASTLIDPSRTIGAGNPFGLGLVTDTALGGLFPSHHISGGVPSYQGQGSTTIGDATPSSDAHMITQKCEHPMCDHVHDMHHFWDHQDVLLDDIALIPNDALKGPSSAKSKKPEGEPPEAPRKNFFDARYLPIPPGSVSLTAEEITRFLSTKDSKLDRFVAAYDEDAEGVPDDWQLIKEHLIYNIQKLLHVCERDPRDQPFDRGKDLEGKYLAITDPNVLQCHLAWQQNGLRALLRGLFEQSKKYRFGRALALIEALIEAHQKNEIIVPRIDEEVDIRPMRASKRLYQIMQVLQACALARADLMNGNIDELLAAPFLYLARKSNNFHTNGAKRLKTSGKGNGDYTNYRETAERAPSRMGSQSLTTYQQLKATYLSEQGNGNQPQTIEAELPNPFFHPRTYQPVPRSQDRRHDHDEDQDDDHEEDHDDDHEEDNNDDHEQAKDRETRKRDRGPDEDDDDDDGEYRPAKKSRKEAPRKTSTAAGKTRRQNTKPSTKTGKPQAQPQHRRYNNGVPSNMMHRGSFPAAQLSVAHPAASRCPPAVSTHVHDSAHRARQFQAGSYQGLQGNHYSIPNQSYGPVSAGPAGLVLQGNVYNVPDQSYGPMPAGLAGPGLQGIPYGILPQSYGSVSAGPADPYDIFGPFAPFPEPLDVADPQVPGQPGLPQDVDFSVDPSFGQLQYGGPSNGYPSVSYGF</sequence>
<dbReference type="AlphaFoldDB" id="A0A6H0XWN0"/>
<protein>
    <submittedName>
        <fullName evidence="2">Uncharacterized protein</fullName>
    </submittedName>
</protein>
<evidence type="ECO:0000313" key="2">
    <source>
        <dbReference type="EMBL" id="QIW99133.1"/>
    </source>
</evidence>
<gene>
    <name evidence="2" type="ORF">AMS68_004651</name>
</gene>
<keyword evidence="3" id="KW-1185">Reference proteome</keyword>
<name>A0A6H0XWN0_9PEZI</name>
<accession>A0A6H0XWN0</accession>
<feature type="compositionally biased region" description="Basic and acidic residues" evidence="1">
    <location>
        <begin position="642"/>
        <end position="657"/>
    </location>
</feature>
<feature type="region of interest" description="Disordered" evidence="1">
    <location>
        <begin position="535"/>
        <end position="569"/>
    </location>
</feature>
<dbReference type="Proteomes" id="UP000503462">
    <property type="component" value="Chromosome 3"/>
</dbReference>
<feature type="compositionally biased region" description="Acidic residues" evidence="1">
    <location>
        <begin position="621"/>
        <end position="641"/>
    </location>
</feature>
<feature type="region of interest" description="Disordered" evidence="1">
    <location>
        <begin position="308"/>
        <end position="329"/>
    </location>
</feature>
<feature type="region of interest" description="Disordered" evidence="1">
    <location>
        <begin position="583"/>
        <end position="719"/>
    </location>
</feature>
<feature type="compositionally biased region" description="Polar residues" evidence="1">
    <location>
        <begin position="695"/>
        <end position="708"/>
    </location>
</feature>
<evidence type="ECO:0000313" key="3">
    <source>
        <dbReference type="Proteomes" id="UP000503462"/>
    </source>
</evidence>